<keyword evidence="2" id="KW-1185">Reference proteome</keyword>
<dbReference type="RefSeq" id="WP_092078102.1">
    <property type="nucleotide sequence ID" value="NZ_FOYI01000003.1"/>
</dbReference>
<dbReference type="OrthoDB" id="7687351at2"/>
<evidence type="ECO:0008006" key="3">
    <source>
        <dbReference type="Google" id="ProtNLM"/>
    </source>
</evidence>
<protein>
    <recommendedName>
        <fullName evidence="3">Sulfotransferase family protein</fullName>
    </recommendedName>
</protein>
<organism evidence="1 2">
    <name type="scientific">Poseidonocella sedimentorum</name>
    <dbReference type="NCBI Taxonomy" id="871652"/>
    <lineage>
        <taxon>Bacteria</taxon>
        <taxon>Pseudomonadati</taxon>
        <taxon>Pseudomonadota</taxon>
        <taxon>Alphaproteobacteria</taxon>
        <taxon>Rhodobacterales</taxon>
        <taxon>Roseobacteraceae</taxon>
        <taxon>Poseidonocella</taxon>
    </lineage>
</organism>
<sequence>MMIFFEARLVFFAVPKTGSTAYHAALSERADIIFRNRPGLKHTNTRRFDREIQPFLRDIYGLRPERLALMRAPLDHLASWYRYRTRLPEGAPKSTAGISFDAFVEASLSDAPPAFADVGSQLGFLTNREGALRVHHLCASENTAAVLGFLEARLGGGIEVARRNVSPPAETQLDPGLEAEFRAARAAEFALYERVAESGYLRSEMSLPAR</sequence>
<dbReference type="Proteomes" id="UP000199302">
    <property type="component" value="Unassembled WGS sequence"/>
</dbReference>
<dbReference type="InterPro" id="IPR027417">
    <property type="entry name" value="P-loop_NTPase"/>
</dbReference>
<dbReference type="AlphaFoldDB" id="A0A1I6DGR0"/>
<dbReference type="Gene3D" id="3.40.50.300">
    <property type="entry name" value="P-loop containing nucleotide triphosphate hydrolases"/>
    <property type="match status" value="1"/>
</dbReference>
<dbReference type="STRING" id="871652.SAMN04515673_103209"/>
<name>A0A1I6DGR0_9RHOB</name>
<evidence type="ECO:0000313" key="2">
    <source>
        <dbReference type="Proteomes" id="UP000199302"/>
    </source>
</evidence>
<accession>A0A1I6DGR0</accession>
<evidence type="ECO:0000313" key="1">
    <source>
        <dbReference type="EMBL" id="SFR04624.1"/>
    </source>
</evidence>
<proteinExistence type="predicted"/>
<gene>
    <name evidence="1" type="ORF">SAMN04515673_103209</name>
</gene>
<dbReference type="EMBL" id="FOYI01000003">
    <property type="protein sequence ID" value="SFR04624.1"/>
    <property type="molecule type" value="Genomic_DNA"/>
</dbReference>
<reference evidence="1 2" key="1">
    <citation type="submission" date="2016-10" db="EMBL/GenBank/DDBJ databases">
        <authorList>
            <person name="de Groot N.N."/>
        </authorList>
    </citation>
    <scope>NUCLEOTIDE SEQUENCE [LARGE SCALE GENOMIC DNA]</scope>
    <source>
        <strain evidence="2">KMM 9023,NRIC 0796,JCM 17311,KCTC 23692</strain>
    </source>
</reference>
<dbReference type="SUPFAM" id="SSF52540">
    <property type="entry name" value="P-loop containing nucleoside triphosphate hydrolases"/>
    <property type="match status" value="1"/>
</dbReference>